<dbReference type="Gene3D" id="3.20.20.80">
    <property type="entry name" value="Glycosidases"/>
    <property type="match status" value="1"/>
</dbReference>
<dbReference type="Proteomes" id="UP001159364">
    <property type="component" value="Linkage Group LG05"/>
</dbReference>
<keyword evidence="10" id="KW-0472">Membrane</keyword>
<evidence type="ECO:0000256" key="9">
    <source>
        <dbReference type="ARBA" id="ARBA00022821"/>
    </source>
</evidence>
<dbReference type="GO" id="GO:0042973">
    <property type="term" value="F:glucan endo-1,3-beta-D-glucosidase activity"/>
    <property type="evidence" value="ECO:0007669"/>
    <property type="project" value="UniProtKB-EC"/>
</dbReference>
<keyword evidence="8" id="KW-0378">Hydrolase</keyword>
<comment type="similarity">
    <text evidence="3 17">Belongs to the glycosyl hydrolase 17 family.</text>
</comment>
<name>A0AAV8TIV0_9ROSI</name>
<comment type="subcellular location">
    <subcellularLocation>
        <location evidence="2">Cell membrane</location>
        <topology evidence="2">Lipid-anchor</topology>
        <topology evidence="2">GPI-anchor</topology>
    </subcellularLocation>
</comment>
<evidence type="ECO:0000256" key="5">
    <source>
        <dbReference type="ARBA" id="ARBA00022475"/>
    </source>
</evidence>
<keyword evidence="9" id="KW-0611">Plant defense</keyword>
<dbReference type="FunFam" id="3.20.20.80:FF:000002">
    <property type="entry name" value="Glucan endo-1,3-beta-glucosidase 3"/>
    <property type="match status" value="1"/>
</dbReference>
<dbReference type="Gene3D" id="1.20.58.1040">
    <property type="match status" value="1"/>
</dbReference>
<evidence type="ECO:0000259" key="19">
    <source>
        <dbReference type="SMART" id="SM00768"/>
    </source>
</evidence>
<keyword evidence="21" id="KW-1185">Reference proteome</keyword>
<evidence type="ECO:0000256" key="16">
    <source>
        <dbReference type="ARBA" id="ARBA00033417"/>
    </source>
</evidence>
<dbReference type="GO" id="GO:0098552">
    <property type="term" value="C:side of membrane"/>
    <property type="evidence" value="ECO:0007669"/>
    <property type="project" value="UniProtKB-KW"/>
</dbReference>
<feature type="signal peptide" evidence="18">
    <location>
        <begin position="1"/>
        <end position="21"/>
    </location>
</feature>
<evidence type="ECO:0000256" key="18">
    <source>
        <dbReference type="SAM" id="SignalP"/>
    </source>
</evidence>
<dbReference type="Pfam" id="PF00332">
    <property type="entry name" value="Glyco_hydro_17"/>
    <property type="match status" value="1"/>
</dbReference>
<evidence type="ECO:0000256" key="14">
    <source>
        <dbReference type="ARBA" id="ARBA00023295"/>
    </source>
</evidence>
<dbReference type="EMBL" id="JAIWQS010000005">
    <property type="protein sequence ID" value="KAJ8766190.1"/>
    <property type="molecule type" value="Genomic_DNA"/>
</dbReference>
<evidence type="ECO:0000256" key="6">
    <source>
        <dbReference type="ARBA" id="ARBA00022622"/>
    </source>
</evidence>
<gene>
    <name evidence="20" type="ORF">K2173_021707</name>
</gene>
<dbReference type="Pfam" id="PF07983">
    <property type="entry name" value="X8"/>
    <property type="match status" value="1"/>
</dbReference>
<accession>A0AAV8TIV0</accession>
<dbReference type="InterPro" id="IPR012946">
    <property type="entry name" value="X8"/>
</dbReference>
<evidence type="ECO:0000256" key="4">
    <source>
        <dbReference type="ARBA" id="ARBA00012780"/>
    </source>
</evidence>
<dbReference type="InterPro" id="IPR044965">
    <property type="entry name" value="Glyco_hydro_17_plant"/>
</dbReference>
<dbReference type="PANTHER" id="PTHR32227">
    <property type="entry name" value="GLUCAN ENDO-1,3-BETA-GLUCOSIDASE BG1-RELATED-RELATED"/>
    <property type="match status" value="1"/>
</dbReference>
<proteinExistence type="inferred from homology"/>
<comment type="catalytic activity">
    <reaction evidence="1">
        <text>Hydrolysis of (1-&gt;3)-beta-D-glucosidic linkages in (1-&gt;3)-beta-D-glucans.</text>
        <dbReference type="EC" id="3.2.1.39"/>
    </reaction>
</comment>
<feature type="domain" description="X8" evidence="19">
    <location>
        <begin position="376"/>
        <end position="461"/>
    </location>
</feature>
<dbReference type="InterPro" id="IPR017853">
    <property type="entry name" value="GH"/>
</dbReference>
<evidence type="ECO:0000256" key="13">
    <source>
        <dbReference type="ARBA" id="ARBA00023288"/>
    </source>
</evidence>
<keyword evidence="5" id="KW-1003">Cell membrane</keyword>
<protein>
    <recommendedName>
        <fullName evidence="4">glucan endo-1,3-beta-D-glucosidase</fullName>
        <ecNumber evidence="4">3.2.1.39</ecNumber>
    </recommendedName>
    <alternativeName>
        <fullName evidence="15">(1-&gt;3)-beta-glucan endohydrolase</fullName>
    </alternativeName>
    <alternativeName>
        <fullName evidence="16">Beta-1,3-endoglucanase</fullName>
    </alternativeName>
</protein>
<dbReference type="SUPFAM" id="SSF51445">
    <property type="entry name" value="(Trans)glycosidases"/>
    <property type="match status" value="1"/>
</dbReference>
<evidence type="ECO:0000256" key="3">
    <source>
        <dbReference type="ARBA" id="ARBA00008773"/>
    </source>
</evidence>
<dbReference type="GO" id="GO:0005886">
    <property type="term" value="C:plasma membrane"/>
    <property type="evidence" value="ECO:0007669"/>
    <property type="project" value="UniProtKB-SubCell"/>
</dbReference>
<evidence type="ECO:0000256" key="12">
    <source>
        <dbReference type="ARBA" id="ARBA00023180"/>
    </source>
</evidence>
<dbReference type="SMART" id="SM00768">
    <property type="entry name" value="X8"/>
    <property type="match status" value="1"/>
</dbReference>
<keyword evidence="14" id="KW-0326">Glycosidase</keyword>
<keyword evidence="11" id="KW-1015">Disulfide bond</keyword>
<dbReference type="AlphaFoldDB" id="A0AAV8TIV0"/>
<dbReference type="GO" id="GO:0005975">
    <property type="term" value="P:carbohydrate metabolic process"/>
    <property type="evidence" value="ECO:0007669"/>
    <property type="project" value="InterPro"/>
</dbReference>
<evidence type="ECO:0000256" key="10">
    <source>
        <dbReference type="ARBA" id="ARBA00023136"/>
    </source>
</evidence>
<keyword evidence="6" id="KW-0336">GPI-anchor</keyword>
<feature type="chain" id="PRO_5043787616" description="glucan endo-1,3-beta-D-glucosidase" evidence="18">
    <location>
        <begin position="22"/>
        <end position="466"/>
    </location>
</feature>
<dbReference type="GO" id="GO:0009506">
    <property type="term" value="C:plasmodesma"/>
    <property type="evidence" value="ECO:0007669"/>
    <property type="project" value="UniProtKB-ARBA"/>
</dbReference>
<evidence type="ECO:0000313" key="20">
    <source>
        <dbReference type="EMBL" id="KAJ8766190.1"/>
    </source>
</evidence>
<keyword evidence="13" id="KW-0449">Lipoprotein</keyword>
<dbReference type="EC" id="3.2.1.39" evidence="4"/>
<evidence type="ECO:0000256" key="8">
    <source>
        <dbReference type="ARBA" id="ARBA00022801"/>
    </source>
</evidence>
<sequence>MSRNMSHCVLFLLFLLVPSNAQNKNLIGVNLGRLGNNLPSAYRSIEILKSMNASLVKLYDADPELLKLLSGSKIRVSIMVPNREIINIASNQTLANNWVRKNVLTYYPETKIRFILVGNEVLSFYSEEDRRICPNIVPAMRKIKNSLKNHGIRNIKISTPVAMDVLKTPFPPSNGTFRTDISRSVIVPLLKFLNGTKSFFFVDVYPYFPWSGNPTNMSLAFALFKSSIRYTDPGSGLVYTNLLDQMIDSLIFAMKRLGYPNIRVGISETGWPHEGDLDQAGANIYNAASYNRNFINRMTTDYPIGTPARPREAIPSFIFSLFDENIKGGPGTERHWGLLYANATPVYDIDLTGKKLLSDYKPLPVPHRNVAYKGKLWCVVEKGADLTRLERALEFACNQGNGTCDALAPGKECYEPVSITWHASYAFSSYWARYRNEGANCFFDGLARQTTRNPSSGLCQFPSVTP</sequence>
<evidence type="ECO:0000256" key="1">
    <source>
        <dbReference type="ARBA" id="ARBA00000382"/>
    </source>
</evidence>
<evidence type="ECO:0000256" key="7">
    <source>
        <dbReference type="ARBA" id="ARBA00022729"/>
    </source>
</evidence>
<evidence type="ECO:0000256" key="17">
    <source>
        <dbReference type="RuleBase" id="RU004335"/>
    </source>
</evidence>
<evidence type="ECO:0000256" key="2">
    <source>
        <dbReference type="ARBA" id="ARBA00004609"/>
    </source>
</evidence>
<organism evidence="20 21">
    <name type="scientific">Erythroxylum novogranatense</name>
    <dbReference type="NCBI Taxonomy" id="1862640"/>
    <lineage>
        <taxon>Eukaryota</taxon>
        <taxon>Viridiplantae</taxon>
        <taxon>Streptophyta</taxon>
        <taxon>Embryophyta</taxon>
        <taxon>Tracheophyta</taxon>
        <taxon>Spermatophyta</taxon>
        <taxon>Magnoliopsida</taxon>
        <taxon>eudicotyledons</taxon>
        <taxon>Gunneridae</taxon>
        <taxon>Pentapetalae</taxon>
        <taxon>rosids</taxon>
        <taxon>fabids</taxon>
        <taxon>Malpighiales</taxon>
        <taxon>Erythroxylaceae</taxon>
        <taxon>Erythroxylum</taxon>
    </lineage>
</organism>
<keyword evidence="7 18" id="KW-0732">Signal</keyword>
<reference evidence="20 21" key="1">
    <citation type="submission" date="2021-09" db="EMBL/GenBank/DDBJ databases">
        <title>Genomic insights and catalytic innovation underlie evolution of tropane alkaloids biosynthesis.</title>
        <authorList>
            <person name="Wang Y.-J."/>
            <person name="Tian T."/>
            <person name="Huang J.-P."/>
            <person name="Huang S.-X."/>
        </authorList>
    </citation>
    <scope>NUCLEOTIDE SEQUENCE [LARGE SCALE GENOMIC DNA]</scope>
    <source>
        <strain evidence="20">KIB-2018</strain>
        <tissue evidence="20">Leaf</tissue>
    </source>
</reference>
<dbReference type="InterPro" id="IPR000490">
    <property type="entry name" value="Glyco_hydro_17"/>
</dbReference>
<dbReference type="GO" id="GO:0006952">
    <property type="term" value="P:defense response"/>
    <property type="evidence" value="ECO:0007669"/>
    <property type="project" value="UniProtKB-KW"/>
</dbReference>
<dbReference type="FunFam" id="1.20.58.1040:FF:000001">
    <property type="entry name" value="Glucan endo-1,3-beta-glucosidase 4"/>
    <property type="match status" value="1"/>
</dbReference>
<evidence type="ECO:0000256" key="11">
    <source>
        <dbReference type="ARBA" id="ARBA00023157"/>
    </source>
</evidence>
<evidence type="ECO:0000256" key="15">
    <source>
        <dbReference type="ARBA" id="ARBA00033335"/>
    </source>
</evidence>
<evidence type="ECO:0000313" key="21">
    <source>
        <dbReference type="Proteomes" id="UP001159364"/>
    </source>
</evidence>
<keyword evidence="12" id="KW-0325">Glycoprotein</keyword>
<comment type="caution">
    <text evidence="20">The sequence shown here is derived from an EMBL/GenBank/DDBJ whole genome shotgun (WGS) entry which is preliminary data.</text>
</comment>